<dbReference type="PaxDb" id="435590-BVU_3200"/>
<gene>
    <name evidence="1" type="ordered locus">BVU_3200</name>
</gene>
<organism evidence="1 2">
    <name type="scientific">Phocaeicola vulgatus (strain ATCC 8482 / DSM 1447 / JCM 5826 / CCUG 4940 / NBRC 14291 / NCTC 11154)</name>
    <name type="common">Bacteroides vulgatus</name>
    <dbReference type="NCBI Taxonomy" id="435590"/>
    <lineage>
        <taxon>Bacteria</taxon>
        <taxon>Pseudomonadati</taxon>
        <taxon>Bacteroidota</taxon>
        <taxon>Bacteroidia</taxon>
        <taxon>Bacteroidales</taxon>
        <taxon>Bacteroidaceae</taxon>
        <taxon>Phocaeicola</taxon>
    </lineage>
</organism>
<evidence type="ECO:0000313" key="2">
    <source>
        <dbReference type="Proteomes" id="UP000002861"/>
    </source>
</evidence>
<evidence type="ECO:0000313" key="1">
    <source>
        <dbReference type="EMBL" id="ABR40829.1"/>
    </source>
</evidence>
<accession>A6L565</accession>
<dbReference type="Proteomes" id="UP000002861">
    <property type="component" value="Chromosome"/>
</dbReference>
<sequence>MDMSILCALISVLASLEIFVNFTLRCTYNKEKPRLFHRNRPDKIKGNHQYISAHGGFLVNLNHSWEIYCYYIYHPGFCGNNCGFL</sequence>
<dbReference type="EMBL" id="CP000139">
    <property type="protein sequence ID" value="ABR40829.1"/>
    <property type="molecule type" value="Genomic_DNA"/>
</dbReference>
<dbReference type="HOGENOM" id="CLU_2505990_0_0_10"/>
<reference evidence="1 2" key="1">
    <citation type="journal article" date="2007" name="PLoS Biol.">
        <title>Evolution of symbiotic bacteria in the distal human intestine.</title>
        <authorList>
            <person name="Xu J."/>
            <person name="Mahowald M.A."/>
            <person name="Ley R.E."/>
            <person name="Lozupone C.A."/>
            <person name="Hamady M."/>
            <person name="Martens E.C."/>
            <person name="Henrissat B."/>
            <person name="Coutinho P.M."/>
            <person name="Minx P."/>
            <person name="Latreille P."/>
            <person name="Cordum H."/>
            <person name="Van Brunt A."/>
            <person name="Kim K."/>
            <person name="Fulton R.S."/>
            <person name="Fulton L.A."/>
            <person name="Clifton S.W."/>
            <person name="Wilson R.K."/>
            <person name="Knight R.D."/>
            <person name="Gordon J.I."/>
        </authorList>
    </citation>
    <scope>NUCLEOTIDE SEQUENCE [LARGE SCALE GENOMIC DNA]</scope>
    <source>
        <strain evidence="2">ATCC 8482 / DSM 1447 / JCM 5826 / CCUG 4940 / NBRC 14291 / NCTC 11154</strain>
    </source>
</reference>
<proteinExistence type="predicted"/>
<dbReference type="AlphaFoldDB" id="A6L565"/>
<name>A6L565_PHOV8</name>
<dbReference type="KEGG" id="bvu:BVU_3200"/>
<protein>
    <submittedName>
        <fullName evidence="1">Uncharacterized protein</fullName>
    </submittedName>
</protein>